<reference evidence="7 8" key="1">
    <citation type="submission" date="2019-03" db="EMBL/GenBank/DDBJ databases">
        <title>Diversity of the mouse oral microbiome.</title>
        <authorList>
            <person name="Joseph S."/>
            <person name="Aduse-Opoku J."/>
            <person name="Curtis M."/>
            <person name="Wade W."/>
            <person name="Hashim A."/>
        </authorList>
    </citation>
    <scope>NUCLEOTIDE SEQUENCE [LARGE SCALE GENOMIC DNA]</scope>
    <source>
        <strain evidence="7 8">WT12</strain>
    </source>
</reference>
<evidence type="ECO:0000256" key="1">
    <source>
        <dbReference type="ARBA" id="ARBA00004442"/>
    </source>
</evidence>
<comment type="subcellular location">
    <subcellularLocation>
        <location evidence="1">Cell outer membrane</location>
    </subcellularLocation>
</comment>
<keyword evidence="2 4" id="KW-0472">Membrane</keyword>
<feature type="signal peptide" evidence="5">
    <location>
        <begin position="1"/>
        <end position="26"/>
    </location>
</feature>
<gene>
    <name evidence="7" type="ORF">E4T80_01020</name>
</gene>
<dbReference type="PANTHER" id="PTHR30329:SF21">
    <property type="entry name" value="LIPOPROTEIN YIAD-RELATED"/>
    <property type="match status" value="1"/>
</dbReference>
<proteinExistence type="predicted"/>
<dbReference type="InterPro" id="IPR006665">
    <property type="entry name" value="OmpA-like"/>
</dbReference>
<evidence type="ECO:0000259" key="6">
    <source>
        <dbReference type="PROSITE" id="PS51123"/>
    </source>
</evidence>
<keyword evidence="3" id="KW-0998">Cell outer membrane</keyword>
<feature type="chain" id="PRO_5021352939" evidence="5">
    <location>
        <begin position="27"/>
        <end position="167"/>
    </location>
</feature>
<dbReference type="EMBL" id="SPPA01000002">
    <property type="protein sequence ID" value="TFV13118.1"/>
    <property type="molecule type" value="Genomic_DNA"/>
</dbReference>
<evidence type="ECO:0000256" key="5">
    <source>
        <dbReference type="SAM" id="SignalP"/>
    </source>
</evidence>
<dbReference type="SUPFAM" id="SSF103088">
    <property type="entry name" value="OmpA-like"/>
    <property type="match status" value="1"/>
</dbReference>
<protein>
    <submittedName>
        <fullName evidence="7">OmpA family protein</fullName>
    </submittedName>
</protein>
<dbReference type="Gene3D" id="3.30.1330.60">
    <property type="entry name" value="OmpA-like domain"/>
    <property type="match status" value="1"/>
</dbReference>
<dbReference type="InterPro" id="IPR036737">
    <property type="entry name" value="OmpA-like_sf"/>
</dbReference>
<comment type="caution">
    <text evidence="7">The sequence shown here is derived from an EMBL/GenBank/DDBJ whole genome shotgun (WGS) entry which is preliminary data.</text>
</comment>
<dbReference type="RefSeq" id="WP_135054152.1">
    <property type="nucleotide sequence ID" value="NZ_JADGLC010000002.1"/>
</dbReference>
<dbReference type="OrthoDB" id="1149075at2"/>
<dbReference type="PANTHER" id="PTHR30329">
    <property type="entry name" value="STATOR ELEMENT OF FLAGELLAR MOTOR COMPLEX"/>
    <property type="match status" value="1"/>
</dbReference>
<name>A0A4Y9K5Q2_9PAST</name>
<evidence type="ECO:0000313" key="8">
    <source>
        <dbReference type="Proteomes" id="UP000297396"/>
    </source>
</evidence>
<dbReference type="Pfam" id="PF00691">
    <property type="entry name" value="OmpA"/>
    <property type="match status" value="1"/>
</dbReference>
<accession>A0A4Y9K5Q2</accession>
<dbReference type="InterPro" id="IPR006664">
    <property type="entry name" value="OMP_bac"/>
</dbReference>
<evidence type="ECO:0000313" key="7">
    <source>
        <dbReference type="EMBL" id="TFV13118.1"/>
    </source>
</evidence>
<dbReference type="AlphaFoldDB" id="A0A4Y9K5Q2"/>
<dbReference type="GO" id="GO:0009279">
    <property type="term" value="C:cell outer membrane"/>
    <property type="evidence" value="ECO:0007669"/>
    <property type="project" value="UniProtKB-SubCell"/>
</dbReference>
<dbReference type="PRINTS" id="PR01021">
    <property type="entry name" value="OMPADOMAIN"/>
</dbReference>
<dbReference type="InterPro" id="IPR050330">
    <property type="entry name" value="Bact_OuterMem_StrucFunc"/>
</dbReference>
<evidence type="ECO:0000256" key="3">
    <source>
        <dbReference type="ARBA" id="ARBA00023237"/>
    </source>
</evidence>
<feature type="domain" description="OmpA-like" evidence="6">
    <location>
        <begin position="48"/>
        <end position="167"/>
    </location>
</feature>
<dbReference type="CDD" id="cd07185">
    <property type="entry name" value="OmpA_C-like"/>
    <property type="match status" value="1"/>
</dbReference>
<dbReference type="Proteomes" id="UP000297396">
    <property type="component" value="Unassembled WGS sequence"/>
</dbReference>
<evidence type="ECO:0000256" key="4">
    <source>
        <dbReference type="PROSITE-ProRule" id="PRU00473"/>
    </source>
</evidence>
<organism evidence="7 8">
    <name type="scientific">Muribacter muris</name>
    <dbReference type="NCBI Taxonomy" id="67855"/>
    <lineage>
        <taxon>Bacteria</taxon>
        <taxon>Pseudomonadati</taxon>
        <taxon>Pseudomonadota</taxon>
        <taxon>Gammaproteobacteria</taxon>
        <taxon>Pasteurellales</taxon>
        <taxon>Pasteurellaceae</taxon>
        <taxon>Muribacter</taxon>
    </lineage>
</organism>
<dbReference type="PROSITE" id="PS51257">
    <property type="entry name" value="PROKAR_LIPOPROTEIN"/>
    <property type="match status" value="1"/>
</dbReference>
<dbReference type="PROSITE" id="PS51123">
    <property type="entry name" value="OMPA_2"/>
    <property type="match status" value="1"/>
</dbReference>
<sequence>MIKNAMKLTAVSAATLLLAGCFSASSINRDAPAPVQPTPAPVQQPAPAPAKEYVLSGDFLFDFDKSNLSAKGKSTLNNIAKDLKAAGMTKVTITGYTDRLGSAAYNLKLSQARANTAKAYLQAQGVKANIKAIGRGKANQVKACKHESGQALKGCLKPNRRVVIRAQ</sequence>
<keyword evidence="5" id="KW-0732">Signal</keyword>
<evidence type="ECO:0000256" key="2">
    <source>
        <dbReference type="ARBA" id="ARBA00023136"/>
    </source>
</evidence>